<comment type="caution">
    <text evidence="1">The sequence shown here is derived from an EMBL/GenBank/DDBJ whole genome shotgun (WGS) entry which is preliminary data.</text>
</comment>
<reference evidence="1 2" key="1">
    <citation type="submission" date="2024-06" db="EMBL/GenBank/DDBJ databases">
        <title>The draft genome of Grus japonensis, version 3.</title>
        <authorList>
            <person name="Nabeshima K."/>
            <person name="Suzuki S."/>
            <person name="Onuma M."/>
        </authorList>
    </citation>
    <scope>NUCLEOTIDE SEQUENCE [LARGE SCALE GENOMIC DNA]</scope>
    <source>
        <strain evidence="1 2">451A</strain>
    </source>
</reference>
<sequence length="91" mass="10609">MELILLETMLRHVENKEVISDSQHDFTKGKLCLTNLVAFYDGVTLLVDKGSATDVIYLDFCKAFDTVPHDILVSKLKRHEFDERTPRWKRN</sequence>
<evidence type="ECO:0000313" key="2">
    <source>
        <dbReference type="Proteomes" id="UP001623348"/>
    </source>
</evidence>
<dbReference type="EMBL" id="BAAFJT010000003">
    <property type="protein sequence ID" value="GAB0185557.1"/>
    <property type="molecule type" value="Genomic_DNA"/>
</dbReference>
<proteinExistence type="predicted"/>
<keyword evidence="2" id="KW-1185">Reference proteome</keyword>
<dbReference type="Proteomes" id="UP001623348">
    <property type="component" value="Unassembled WGS sequence"/>
</dbReference>
<protein>
    <recommendedName>
        <fullName evidence="3">Rna-directed dna polymerase from mobile element jockey-like</fullName>
    </recommendedName>
</protein>
<evidence type="ECO:0008006" key="3">
    <source>
        <dbReference type="Google" id="ProtNLM"/>
    </source>
</evidence>
<accession>A0ABC9WMH0</accession>
<dbReference type="AlphaFoldDB" id="A0ABC9WMH0"/>
<evidence type="ECO:0000313" key="1">
    <source>
        <dbReference type="EMBL" id="GAB0185557.1"/>
    </source>
</evidence>
<gene>
    <name evidence="1" type="ORF">GRJ2_001021000</name>
</gene>
<dbReference type="PANTHER" id="PTHR33332">
    <property type="entry name" value="REVERSE TRANSCRIPTASE DOMAIN-CONTAINING PROTEIN"/>
    <property type="match status" value="1"/>
</dbReference>
<organism evidence="1 2">
    <name type="scientific">Grus japonensis</name>
    <name type="common">Japanese crane</name>
    <name type="synonym">Red-crowned crane</name>
    <dbReference type="NCBI Taxonomy" id="30415"/>
    <lineage>
        <taxon>Eukaryota</taxon>
        <taxon>Metazoa</taxon>
        <taxon>Chordata</taxon>
        <taxon>Craniata</taxon>
        <taxon>Vertebrata</taxon>
        <taxon>Euteleostomi</taxon>
        <taxon>Archelosauria</taxon>
        <taxon>Archosauria</taxon>
        <taxon>Dinosauria</taxon>
        <taxon>Saurischia</taxon>
        <taxon>Theropoda</taxon>
        <taxon>Coelurosauria</taxon>
        <taxon>Aves</taxon>
        <taxon>Neognathae</taxon>
        <taxon>Neoaves</taxon>
        <taxon>Gruiformes</taxon>
        <taxon>Gruidae</taxon>
        <taxon>Grus</taxon>
    </lineage>
</organism>
<name>A0ABC9WMH0_GRUJA</name>